<dbReference type="PANTHER" id="PTHR11360:SF284">
    <property type="entry name" value="EG:103B4.3 PROTEIN-RELATED"/>
    <property type="match status" value="1"/>
</dbReference>
<dbReference type="Proteomes" id="UP000051181">
    <property type="component" value="Unassembled WGS sequence"/>
</dbReference>
<feature type="transmembrane region" description="Helical" evidence="6">
    <location>
        <begin position="76"/>
        <end position="94"/>
    </location>
</feature>
<dbReference type="Pfam" id="PF07690">
    <property type="entry name" value="MFS_1"/>
    <property type="match status" value="1"/>
</dbReference>
<dbReference type="RefSeq" id="WP_010009017.1">
    <property type="nucleotide sequence ID" value="NZ_AZCN01000009.1"/>
</dbReference>
<proteinExistence type="predicted"/>
<dbReference type="Gene3D" id="1.20.1250.20">
    <property type="entry name" value="MFS general substrate transporter like domains"/>
    <property type="match status" value="2"/>
</dbReference>
<feature type="transmembrane region" description="Helical" evidence="6">
    <location>
        <begin position="134"/>
        <end position="159"/>
    </location>
</feature>
<feature type="transmembrane region" description="Helical" evidence="6">
    <location>
        <begin position="358"/>
        <end position="380"/>
    </location>
</feature>
<sequence length="394" mass="42666">MTKRHWYPLILLIGFLALLVSASVRALPATFVLPWQQSFGWSRGTESAVIATGTLLFGLIGPFSAAFLQRYGARKVGSIVLLILVAVTAALPLMQQVWQAELLVGLLSGTMTGMIADVYGIYIANNWFSKNHGLVLGLFTASSSVGQLIVLPIFTMLIAQHGWRFTALVVAGCVLVVFFANLFLMRDYPKQVGLPVLGETKLRTPQYPALNLRSVLMQPLQALHMALKSKIFWLLALPFFVCGASTSGLIGVHFIAAGHDYGMNAIHAANVLAVMGVFDIIGSLLAGWLTERIDSRLILAFTYGVRGIALFLLPVAFHQGGLVLILYAVLFGLSWNATVSPTIKLISANFGLHRSGILFGWVFVGHQIGGALMAYVSGVVHDSIHSYAWPVLCV</sequence>
<dbReference type="InterPro" id="IPR020846">
    <property type="entry name" value="MFS_dom"/>
</dbReference>
<comment type="caution">
    <text evidence="8">The sequence shown here is derived from an EMBL/GenBank/DDBJ whole genome shotgun (WGS) entry which is preliminary data.</text>
</comment>
<feature type="transmembrane region" description="Helical" evidence="6">
    <location>
        <begin position="268"/>
        <end position="290"/>
    </location>
</feature>
<protein>
    <submittedName>
        <fullName evidence="8">Major facilitator superfamily MFS 1</fullName>
    </submittedName>
</protein>
<accession>A0A0R1FAI1</accession>
<keyword evidence="5 6" id="KW-0472">Membrane</keyword>
<dbReference type="eggNOG" id="COG2223">
    <property type="taxonomic scope" value="Bacteria"/>
</dbReference>
<evidence type="ECO:0000256" key="4">
    <source>
        <dbReference type="ARBA" id="ARBA00022989"/>
    </source>
</evidence>
<evidence type="ECO:0000313" key="9">
    <source>
        <dbReference type="Proteomes" id="UP000051181"/>
    </source>
</evidence>
<dbReference type="CDD" id="cd17355">
    <property type="entry name" value="MFS_YcxA_like"/>
    <property type="match status" value="1"/>
</dbReference>
<evidence type="ECO:0000256" key="1">
    <source>
        <dbReference type="ARBA" id="ARBA00004651"/>
    </source>
</evidence>
<evidence type="ECO:0000256" key="2">
    <source>
        <dbReference type="ARBA" id="ARBA00022448"/>
    </source>
</evidence>
<organism evidence="8 9">
    <name type="scientific">Loigolactobacillus coryniformis subsp. coryniformis KCTC 3167 = DSM 20001</name>
    <dbReference type="NCBI Taxonomy" id="913848"/>
    <lineage>
        <taxon>Bacteria</taxon>
        <taxon>Bacillati</taxon>
        <taxon>Bacillota</taxon>
        <taxon>Bacilli</taxon>
        <taxon>Lactobacillales</taxon>
        <taxon>Lactobacillaceae</taxon>
        <taxon>Loigolactobacillus</taxon>
    </lineage>
</organism>
<keyword evidence="2" id="KW-0813">Transport</keyword>
<dbReference type="InterPro" id="IPR050327">
    <property type="entry name" value="Proton-linked_MCT"/>
</dbReference>
<dbReference type="InterPro" id="IPR011701">
    <property type="entry name" value="MFS"/>
</dbReference>
<evidence type="ECO:0000256" key="3">
    <source>
        <dbReference type="ARBA" id="ARBA00022692"/>
    </source>
</evidence>
<feature type="domain" description="Major facilitator superfamily (MFS) profile" evidence="7">
    <location>
        <begin position="9"/>
        <end position="394"/>
    </location>
</feature>
<keyword evidence="3 6" id="KW-0812">Transmembrane</keyword>
<name>A0A0R1FAI1_9LACO</name>
<reference evidence="8 9" key="1">
    <citation type="journal article" date="2015" name="Genome Announc.">
        <title>Expanding the biotechnology potential of lactobacilli through comparative genomics of 213 strains and associated genera.</title>
        <authorList>
            <person name="Sun Z."/>
            <person name="Harris H.M."/>
            <person name="McCann A."/>
            <person name="Guo C."/>
            <person name="Argimon S."/>
            <person name="Zhang W."/>
            <person name="Yang X."/>
            <person name="Jeffery I.B."/>
            <person name="Cooney J.C."/>
            <person name="Kagawa T.F."/>
            <person name="Liu W."/>
            <person name="Song Y."/>
            <person name="Salvetti E."/>
            <person name="Wrobel A."/>
            <person name="Rasinkangas P."/>
            <person name="Parkhill J."/>
            <person name="Rea M.C."/>
            <person name="O'Sullivan O."/>
            <person name="Ritari J."/>
            <person name="Douillard F.P."/>
            <person name="Paul Ross R."/>
            <person name="Yang R."/>
            <person name="Briner A.E."/>
            <person name="Felis G.E."/>
            <person name="de Vos W.M."/>
            <person name="Barrangou R."/>
            <person name="Klaenhammer T.R."/>
            <person name="Caufield P.W."/>
            <person name="Cui Y."/>
            <person name="Zhang H."/>
            <person name="O'Toole P.W."/>
        </authorList>
    </citation>
    <scope>NUCLEOTIDE SEQUENCE [LARGE SCALE GENOMIC DNA]</scope>
    <source>
        <strain evidence="8 9">DSM 20001</strain>
    </source>
</reference>
<dbReference type="SUPFAM" id="SSF103473">
    <property type="entry name" value="MFS general substrate transporter"/>
    <property type="match status" value="1"/>
</dbReference>
<dbReference type="GO" id="GO:0022857">
    <property type="term" value="F:transmembrane transporter activity"/>
    <property type="evidence" value="ECO:0007669"/>
    <property type="project" value="InterPro"/>
</dbReference>
<dbReference type="PANTHER" id="PTHR11360">
    <property type="entry name" value="MONOCARBOXYLATE TRANSPORTER"/>
    <property type="match status" value="1"/>
</dbReference>
<keyword evidence="4 6" id="KW-1133">Transmembrane helix</keyword>
<gene>
    <name evidence="8" type="ORF">FD22_GL002503</name>
</gene>
<evidence type="ECO:0000313" key="8">
    <source>
        <dbReference type="EMBL" id="KRK18732.1"/>
    </source>
</evidence>
<dbReference type="GO" id="GO:0005886">
    <property type="term" value="C:plasma membrane"/>
    <property type="evidence" value="ECO:0007669"/>
    <property type="project" value="UniProtKB-SubCell"/>
</dbReference>
<evidence type="ECO:0000256" key="5">
    <source>
        <dbReference type="ARBA" id="ARBA00023136"/>
    </source>
</evidence>
<dbReference type="GeneID" id="65917758"/>
<dbReference type="PROSITE" id="PS50850">
    <property type="entry name" value="MFS"/>
    <property type="match status" value="1"/>
</dbReference>
<feature type="transmembrane region" description="Helical" evidence="6">
    <location>
        <begin position="100"/>
        <end position="122"/>
    </location>
</feature>
<feature type="transmembrane region" description="Helical" evidence="6">
    <location>
        <begin position="231"/>
        <end position="256"/>
    </location>
</feature>
<dbReference type="InterPro" id="IPR036259">
    <property type="entry name" value="MFS_trans_sf"/>
</dbReference>
<evidence type="ECO:0000259" key="7">
    <source>
        <dbReference type="PROSITE" id="PS50850"/>
    </source>
</evidence>
<dbReference type="PATRIC" id="fig|913848.6.peg.2552"/>
<feature type="transmembrane region" description="Helical" evidence="6">
    <location>
        <begin position="50"/>
        <end position="69"/>
    </location>
</feature>
<dbReference type="AlphaFoldDB" id="A0A0R1FAI1"/>
<comment type="subcellular location">
    <subcellularLocation>
        <location evidence="1">Cell membrane</location>
        <topology evidence="1">Multi-pass membrane protein</topology>
    </subcellularLocation>
</comment>
<feature type="transmembrane region" description="Helical" evidence="6">
    <location>
        <begin position="165"/>
        <end position="184"/>
    </location>
</feature>
<dbReference type="EMBL" id="AZCN01000009">
    <property type="protein sequence ID" value="KRK18732.1"/>
    <property type="molecule type" value="Genomic_DNA"/>
</dbReference>
<evidence type="ECO:0000256" key="6">
    <source>
        <dbReference type="SAM" id="Phobius"/>
    </source>
</evidence>